<name>A0A1N7UJA0_9PSED</name>
<dbReference type="Proteomes" id="UP000027308">
    <property type="component" value="Chromosome"/>
</dbReference>
<organism evidence="1 2">
    <name type="scientific">Pseudomonas simiae</name>
    <dbReference type="NCBI Taxonomy" id="321846"/>
    <lineage>
        <taxon>Bacteria</taxon>
        <taxon>Pseudomonadati</taxon>
        <taxon>Pseudomonadota</taxon>
        <taxon>Gammaproteobacteria</taxon>
        <taxon>Pseudomonadales</taxon>
        <taxon>Pseudomonadaceae</taxon>
        <taxon>Pseudomonas</taxon>
    </lineage>
</organism>
<dbReference type="EMBL" id="CP007637">
    <property type="protein sequence ID" value="AIB35929.1"/>
    <property type="molecule type" value="Genomic_DNA"/>
</dbReference>
<dbReference type="AlphaFoldDB" id="A0A1N7UJA0"/>
<accession>A0A1N7UJA0</accession>
<dbReference type="RefSeq" id="WP_010211407.1">
    <property type="nucleotide sequence ID" value="NZ_CP007637.1"/>
</dbReference>
<evidence type="ECO:0000313" key="2">
    <source>
        <dbReference type="Proteomes" id="UP000027308"/>
    </source>
</evidence>
<gene>
    <name evidence="1" type="ORF">PS417_10170</name>
</gene>
<evidence type="ECO:0000313" key="1">
    <source>
        <dbReference type="EMBL" id="AIB35929.1"/>
    </source>
</evidence>
<protein>
    <submittedName>
        <fullName evidence="1">Uncharacterized protein</fullName>
    </submittedName>
</protein>
<sequence length="205" mass="22354">MGNEYENWGYRAGPSDEMKQEIGQIVINHALCDPPLLDLFVTLSGVSAATAYILIQSLNLKAGGMTKAILDMAKAKQPPISSELNARLSKAIGEYRKLSLLRNEVAHWQWTPSPEGVQAAQATNIMRRNSDDSAFAKEFSLHSLKQLSVGLITTFSALSLFAGLIQHPDIPEHALVKVFANLDAISFKVNEALLSLPEPSAEELP</sequence>
<proteinExistence type="predicted"/>
<reference evidence="1 2" key="1">
    <citation type="submission" date="2014-05" db="EMBL/GenBank/DDBJ databases">
        <title>Pseudomonas simiae WCS417.</title>
        <authorList>
            <person name="Berendsen R.L."/>
        </authorList>
    </citation>
    <scope>NUCLEOTIDE SEQUENCE [LARGE SCALE GENOMIC DNA]</scope>
    <source>
        <strain evidence="1 2">WCS417</strain>
    </source>
</reference>
<dbReference type="OrthoDB" id="7007225at2"/>